<evidence type="ECO:0000256" key="3">
    <source>
        <dbReference type="PROSITE-ProRule" id="PRU01379"/>
    </source>
</evidence>
<dbReference type="InterPro" id="IPR000834">
    <property type="entry name" value="Peptidase_M14"/>
</dbReference>
<dbReference type="SMART" id="SM00631">
    <property type="entry name" value="Zn_pept"/>
    <property type="match status" value="1"/>
</dbReference>
<feature type="signal peptide" evidence="4">
    <location>
        <begin position="1"/>
        <end position="22"/>
    </location>
</feature>
<feature type="active site" description="Proton donor/acceptor" evidence="3">
    <location>
        <position position="416"/>
    </location>
</feature>
<comment type="caution">
    <text evidence="6">The sequence shown here is derived from an EMBL/GenBank/DDBJ whole genome shotgun (WGS) entry which is preliminary data.</text>
</comment>
<feature type="domain" description="Peptidase M14" evidence="5">
    <location>
        <begin position="123"/>
        <end position="439"/>
    </location>
</feature>
<accession>A0A9N8EAC2</accession>
<dbReference type="SUPFAM" id="SSF53187">
    <property type="entry name" value="Zn-dependent exopeptidases"/>
    <property type="match status" value="1"/>
</dbReference>
<dbReference type="GO" id="GO:0004181">
    <property type="term" value="F:metallocarboxypeptidase activity"/>
    <property type="evidence" value="ECO:0007669"/>
    <property type="project" value="InterPro"/>
</dbReference>
<protein>
    <submittedName>
        <fullName evidence="6">Mast cell carboxypeptidase A</fullName>
    </submittedName>
</protein>
<feature type="chain" id="PRO_5040283156" evidence="4">
    <location>
        <begin position="23"/>
        <end position="631"/>
    </location>
</feature>
<keyword evidence="4" id="KW-0732">Signal</keyword>
<sequence length="631" mass="68081">MKFFGCTLACLLVLNGACKVSAGGIRPALSVHDTSLYPQIFSVVTSRDVASTYGSSWDIQHAGSRRLREEDDNLVQLGVVVHNEIEAAHFEHLETSGVLSYEAVENEGNAQRLLQGINQELSCYRTVQETFDAVDELAAQYSDFVRVETIGESWRKQNGDGGFDIKIMVLSAPTSDPAVNKVDMMVVAGHHSRELPPPEAVMKWATLLLEGFGKDADLTWILERTNIHIVPIANPDGRQIVQENLDWMYRKNAHPFGCENGTALEGVDLNRQYPMMWGNDTGSSGDPCSTAFRGPAPLSEPESNAVFTYASQLFADDMKKGSIEEAEAKVDEACPEDATGIFIDVHSYGDFVYFPFGFEDRMAPNHRSLLTMSSKLAHPGNYSLWGPGQDGFLYFVSGDATDATYGINCVASFGFEIGSQFYADCFELESSIAPKLHESLLYAAKSAISPYTIPLGPDVLTISVDTTTASSAQLTVAVSDAALIVDHAKFDGNLSQAIAQVRVFVDEHPYDNDGVEGLLMDAQDGSFDEEDEVATYSLDTSELMVGRHVLYFQATDSEGYAGPVAAVFLDVDDYASSNVGSPLGVSKIGLGDDFAADGLAFVQASSSPSMNCGLLMVCATAIAGAIASLMV</sequence>
<evidence type="ECO:0000256" key="1">
    <source>
        <dbReference type="ARBA" id="ARBA00001947"/>
    </source>
</evidence>
<evidence type="ECO:0000313" key="7">
    <source>
        <dbReference type="Proteomes" id="UP001153069"/>
    </source>
</evidence>
<dbReference type="PANTHER" id="PTHR11705:SF119">
    <property type="entry name" value="OS02G0119300 PROTEIN"/>
    <property type="match status" value="1"/>
</dbReference>
<dbReference type="AlphaFoldDB" id="A0A9N8EAC2"/>
<organism evidence="6 7">
    <name type="scientific">Seminavis robusta</name>
    <dbReference type="NCBI Taxonomy" id="568900"/>
    <lineage>
        <taxon>Eukaryota</taxon>
        <taxon>Sar</taxon>
        <taxon>Stramenopiles</taxon>
        <taxon>Ochrophyta</taxon>
        <taxon>Bacillariophyta</taxon>
        <taxon>Bacillariophyceae</taxon>
        <taxon>Bacillariophycidae</taxon>
        <taxon>Naviculales</taxon>
        <taxon>Naviculaceae</taxon>
        <taxon>Seminavis</taxon>
    </lineage>
</organism>
<keyword evidence="6" id="KW-0121">Carboxypeptidase</keyword>
<dbReference type="OrthoDB" id="47466at2759"/>
<evidence type="ECO:0000256" key="4">
    <source>
        <dbReference type="SAM" id="SignalP"/>
    </source>
</evidence>
<name>A0A9N8EAC2_9STRA</name>
<dbReference type="EMBL" id="CAICTM010000856">
    <property type="protein sequence ID" value="CAB9517442.1"/>
    <property type="molecule type" value="Genomic_DNA"/>
</dbReference>
<dbReference type="PANTHER" id="PTHR11705">
    <property type="entry name" value="PROTEASE FAMILY M14 CARBOXYPEPTIDASE A,B"/>
    <property type="match status" value="1"/>
</dbReference>
<dbReference type="GO" id="GO:0008270">
    <property type="term" value="F:zinc ion binding"/>
    <property type="evidence" value="ECO:0007669"/>
    <property type="project" value="InterPro"/>
</dbReference>
<gene>
    <name evidence="6" type="ORF">SEMRO_857_G211650.1</name>
</gene>
<dbReference type="PROSITE" id="PS52035">
    <property type="entry name" value="PEPTIDASE_M14"/>
    <property type="match status" value="1"/>
</dbReference>
<dbReference type="Gene3D" id="3.40.630.10">
    <property type="entry name" value="Zn peptidases"/>
    <property type="match status" value="1"/>
</dbReference>
<reference evidence="6" key="1">
    <citation type="submission" date="2020-06" db="EMBL/GenBank/DDBJ databases">
        <authorList>
            <consortium name="Plant Systems Biology data submission"/>
        </authorList>
    </citation>
    <scope>NUCLEOTIDE SEQUENCE</scope>
    <source>
        <strain evidence="6">D6</strain>
    </source>
</reference>
<dbReference type="GO" id="GO:0005615">
    <property type="term" value="C:extracellular space"/>
    <property type="evidence" value="ECO:0007669"/>
    <property type="project" value="TreeGrafter"/>
</dbReference>
<dbReference type="Pfam" id="PF00246">
    <property type="entry name" value="Peptidase_M14"/>
    <property type="match status" value="1"/>
</dbReference>
<keyword evidence="7" id="KW-1185">Reference proteome</keyword>
<dbReference type="Proteomes" id="UP001153069">
    <property type="component" value="Unassembled WGS sequence"/>
</dbReference>
<keyword evidence="6" id="KW-0645">Protease</keyword>
<evidence type="ECO:0000313" key="6">
    <source>
        <dbReference type="EMBL" id="CAB9517442.1"/>
    </source>
</evidence>
<comment type="cofactor">
    <cofactor evidence="1">
        <name>Zn(2+)</name>
        <dbReference type="ChEBI" id="CHEBI:29105"/>
    </cofactor>
</comment>
<evidence type="ECO:0000259" key="5">
    <source>
        <dbReference type="PROSITE" id="PS52035"/>
    </source>
</evidence>
<proteinExistence type="inferred from homology"/>
<comment type="similarity">
    <text evidence="2 3">Belongs to the peptidase M14 family.</text>
</comment>
<dbReference type="GO" id="GO:0006508">
    <property type="term" value="P:proteolysis"/>
    <property type="evidence" value="ECO:0007669"/>
    <property type="project" value="InterPro"/>
</dbReference>
<evidence type="ECO:0000256" key="2">
    <source>
        <dbReference type="ARBA" id="ARBA00005988"/>
    </source>
</evidence>
<keyword evidence="6" id="KW-0378">Hydrolase</keyword>